<reference evidence="3" key="1">
    <citation type="journal article" date="2019" name="Int. J. Syst. Evol. Microbiol.">
        <title>The Global Catalogue of Microorganisms (GCM) 10K type strain sequencing project: providing services to taxonomists for standard genome sequencing and annotation.</title>
        <authorList>
            <consortium name="The Broad Institute Genomics Platform"/>
            <consortium name="The Broad Institute Genome Sequencing Center for Infectious Disease"/>
            <person name="Wu L."/>
            <person name="Ma J."/>
        </authorList>
    </citation>
    <scope>NUCLEOTIDE SEQUENCE [LARGE SCALE GENOMIC DNA]</scope>
    <source>
        <strain evidence="3">CECT 8531</strain>
    </source>
</reference>
<feature type="non-terminal residue" evidence="2">
    <location>
        <position position="1"/>
    </location>
</feature>
<dbReference type="Gene3D" id="3.10.350.10">
    <property type="entry name" value="LysM domain"/>
    <property type="match status" value="1"/>
</dbReference>
<comment type="caution">
    <text evidence="2">The sequence shown here is derived from an EMBL/GenBank/DDBJ whole genome shotgun (WGS) entry which is preliminary data.</text>
</comment>
<evidence type="ECO:0000313" key="2">
    <source>
        <dbReference type="EMBL" id="MFC4291592.1"/>
    </source>
</evidence>
<dbReference type="PROSITE" id="PS51782">
    <property type="entry name" value="LYSM"/>
    <property type="match status" value="1"/>
</dbReference>
<protein>
    <submittedName>
        <fullName evidence="2">LysM peptidoglycan-binding domain-containing protein</fullName>
    </submittedName>
</protein>
<dbReference type="Proteomes" id="UP001595887">
    <property type="component" value="Unassembled WGS sequence"/>
</dbReference>
<sequence>EIGRVSTMVYDRLGRVIQVNQAGGLTDYYAYDGLGQQIKHWNNFLQTPIYGPPEWIEDYNDYGPGGYWYTPIIGYSADVETTYYDTQGRIISQRAFGGDLTTTSYTWDASIAAISGIVTGGWTQVTTYVNGKTKTMRSDVYGRDVSKVDLGGHAFSYDYDIAGRLTKENFAYGGSIYTKDYSYFNTGQLKSIVVGFGPEPTGATSNATPSWRRETSSFAYDALGNQTAETLTVRGGDQTVQTVYTPSGYGGYDGYGGYGGYGGYNTITTYTPFNATFTNATATYDALGRMTSWTEAGSTEMPAANLILTYDAASNIRSETRGNVTDWYRYDSLNRVVISKGRVVNGLITITLESGTARTYDAASQIITESYRYQKGFGYSYLSGTYGNAGGGGGPTFANSTKYIEVEEIKTHTYNAAGQLTKIELSTDNYFLRQDPEKYSSTATNYSGTPQQISDIVTVSGEYIRDIFGRVTIAYTGGGAARKETTYDAKSQVTQEKNYLNGALTDTTDLIYTKPAGTPDAGLYLLGQVARASIQTVQNGTTFYSQRDYNYAWFDGAVLTRTDFDTDTTNTVQPISFSTYVLGGHGETLSATIQDANPRTVNYIQNGLGQVIRRFEKQSVNGYTISDNRWYRFAGREIHETGNATTGADGLNQNSYTVRGGETLVSIAQGLWGDGSLWYKIAQANPWASNPSAPLTEGQVLQIPASVRSTYYNASTFKPYDPIEVAGNTQPGAPQYITPAPPKKPKCGVFGQILLAVIAVAVTYLTAGAAATALGPVLGGAASAAAGSIASQAFGVATGIQDKFNWKSVGLAAIGGAVGGALQGVNAFGTASGLAKFGSDVARGALSSAITQGIGRATGLQDKFSWAGVAAAGVGAGIAGAVTRGIATGAANRAVQGVDVSQVGEVGAQAYAASLSSFGTTTAATAASAFASAATQSAIEGSSFGRNLVAAIPDVVGQIAGGALGRGIKSLAETIKTNIRADDIIDDLRKDYGILGVDIDDVKFLLKGGIRPNDIVQFYKDDQISDTFGFAQAVEGRSGEGGYRYNQDVEPPQLTELKRKYPRIAQLEQWAWSKSITPYGTDIPLVPSSLDGYLSGTEHGFLVFENEAKNRILWRKLYPDLNPKSKTYGFIKLDKSFFDYSTGRFRPEEKGYNLVLAMHVHPFTVGSVFTGNDGGIIGPSEPDFNTLYANPTAIGWIKSRTSKNITQNFYFGNIIYPKRNRK</sequence>
<name>A0ABV8RF80_9SPHN</name>
<dbReference type="CDD" id="cd00118">
    <property type="entry name" value="LysM"/>
    <property type="match status" value="1"/>
</dbReference>
<dbReference type="EMBL" id="JBHSDH010000012">
    <property type="protein sequence ID" value="MFC4291592.1"/>
    <property type="molecule type" value="Genomic_DNA"/>
</dbReference>
<proteinExistence type="predicted"/>
<gene>
    <name evidence="2" type="ORF">ACFOWX_04095</name>
</gene>
<dbReference type="InterPro" id="IPR018392">
    <property type="entry name" value="LysM"/>
</dbReference>
<dbReference type="InterPro" id="IPR036779">
    <property type="entry name" value="LysM_dom_sf"/>
</dbReference>
<dbReference type="RefSeq" id="WP_381421572.1">
    <property type="nucleotide sequence ID" value="NZ_JBHSDH010000012.1"/>
</dbReference>
<dbReference type="Gene3D" id="2.180.10.10">
    <property type="entry name" value="RHS repeat-associated core"/>
    <property type="match status" value="1"/>
</dbReference>
<accession>A0ABV8RF80</accession>
<feature type="domain" description="LysM" evidence="1">
    <location>
        <begin position="654"/>
        <end position="703"/>
    </location>
</feature>
<keyword evidence="3" id="KW-1185">Reference proteome</keyword>
<evidence type="ECO:0000259" key="1">
    <source>
        <dbReference type="PROSITE" id="PS51782"/>
    </source>
</evidence>
<organism evidence="2 3">
    <name type="scientific">Sphingorhabdus arenilitoris</name>
    <dbReference type="NCBI Taxonomy" id="1490041"/>
    <lineage>
        <taxon>Bacteria</taxon>
        <taxon>Pseudomonadati</taxon>
        <taxon>Pseudomonadota</taxon>
        <taxon>Alphaproteobacteria</taxon>
        <taxon>Sphingomonadales</taxon>
        <taxon>Sphingomonadaceae</taxon>
        <taxon>Sphingorhabdus</taxon>
    </lineage>
</organism>
<evidence type="ECO:0000313" key="3">
    <source>
        <dbReference type="Proteomes" id="UP001595887"/>
    </source>
</evidence>